<dbReference type="Gene3D" id="1.20.1270.360">
    <property type="match status" value="1"/>
</dbReference>
<dbReference type="Pfam" id="PF03860">
    <property type="entry name" value="Csp"/>
    <property type="match status" value="1"/>
</dbReference>
<evidence type="ECO:0000313" key="2">
    <source>
        <dbReference type="Proteomes" id="UP000516428"/>
    </source>
</evidence>
<protein>
    <submittedName>
        <fullName evidence="1">Ferredoxin</fullName>
    </submittedName>
</protein>
<dbReference type="KEGG" id="sxn:IAG42_32400"/>
<dbReference type="EMBL" id="CP061281">
    <property type="protein sequence ID" value="QNS07847.1"/>
    <property type="molecule type" value="Genomic_DNA"/>
</dbReference>
<sequence length="127" mass="13796">MTQTEIHAPVRFLGERFDCAQACTECAKRCVTSVGAADLGAVTAGAPRRPNLRRALLRCAEVCDATCRLLSEELRQDPYGMRLHVEWCRAVSLECAQACDRAPDAGDCAGCCRRCARACTEFLAALV</sequence>
<dbReference type="Proteomes" id="UP000516428">
    <property type="component" value="Chromosome"/>
</dbReference>
<dbReference type="InterPro" id="IPR005560">
    <property type="entry name" value="Csp_YhjQ"/>
</dbReference>
<dbReference type="PANTHER" id="PTHR37310:SF1">
    <property type="entry name" value="CYTOPLASMIC PROTEIN"/>
    <property type="match status" value="1"/>
</dbReference>
<evidence type="ECO:0000313" key="1">
    <source>
        <dbReference type="EMBL" id="QNS07847.1"/>
    </source>
</evidence>
<name>A0A7H1BGJ2_9ACTN</name>
<accession>A0A7H1BGJ2</accession>
<dbReference type="AlphaFoldDB" id="A0A7H1BGJ2"/>
<dbReference type="RefSeq" id="WP_188340508.1">
    <property type="nucleotide sequence ID" value="NZ_CP061281.1"/>
</dbReference>
<reference evidence="1 2" key="1">
    <citation type="submission" date="2020-09" db="EMBL/GenBank/DDBJ databases">
        <title>A novel species.</title>
        <authorList>
            <person name="Gao J."/>
        </authorList>
    </citation>
    <scope>NUCLEOTIDE SEQUENCE [LARGE SCALE GENOMIC DNA]</scope>
    <source>
        <strain evidence="1 2">CRXT-Y-14</strain>
    </source>
</reference>
<organism evidence="1 2">
    <name type="scientific">Streptomyces xanthii</name>
    <dbReference type="NCBI Taxonomy" id="2768069"/>
    <lineage>
        <taxon>Bacteria</taxon>
        <taxon>Bacillati</taxon>
        <taxon>Actinomycetota</taxon>
        <taxon>Actinomycetes</taxon>
        <taxon>Kitasatosporales</taxon>
        <taxon>Streptomycetaceae</taxon>
        <taxon>Streptomyces</taxon>
    </lineage>
</organism>
<gene>
    <name evidence="1" type="ORF">IAG42_32400</name>
</gene>
<proteinExistence type="predicted"/>
<dbReference type="PANTHER" id="PTHR37310">
    <property type="entry name" value="CYTOPLASMIC PROTEIN-RELATED"/>
    <property type="match status" value="1"/>
</dbReference>
<keyword evidence="2" id="KW-1185">Reference proteome</keyword>